<protein>
    <submittedName>
        <fullName evidence="1">Uncharacterized protein</fullName>
    </submittedName>
</protein>
<dbReference type="EMBL" id="JANPWB010000014">
    <property type="protein sequence ID" value="KAJ1097689.1"/>
    <property type="molecule type" value="Genomic_DNA"/>
</dbReference>
<evidence type="ECO:0000313" key="2">
    <source>
        <dbReference type="Proteomes" id="UP001066276"/>
    </source>
</evidence>
<gene>
    <name evidence="1" type="ORF">NDU88_002806</name>
</gene>
<dbReference type="AlphaFoldDB" id="A0AAV7M3K1"/>
<evidence type="ECO:0000313" key="1">
    <source>
        <dbReference type="EMBL" id="KAJ1097689.1"/>
    </source>
</evidence>
<organism evidence="1 2">
    <name type="scientific">Pleurodeles waltl</name>
    <name type="common">Iberian ribbed newt</name>
    <dbReference type="NCBI Taxonomy" id="8319"/>
    <lineage>
        <taxon>Eukaryota</taxon>
        <taxon>Metazoa</taxon>
        <taxon>Chordata</taxon>
        <taxon>Craniata</taxon>
        <taxon>Vertebrata</taxon>
        <taxon>Euteleostomi</taxon>
        <taxon>Amphibia</taxon>
        <taxon>Batrachia</taxon>
        <taxon>Caudata</taxon>
        <taxon>Salamandroidea</taxon>
        <taxon>Salamandridae</taxon>
        <taxon>Pleurodelinae</taxon>
        <taxon>Pleurodeles</taxon>
    </lineage>
</organism>
<name>A0AAV7M3K1_PLEWA</name>
<dbReference type="Proteomes" id="UP001066276">
    <property type="component" value="Chromosome 10"/>
</dbReference>
<comment type="caution">
    <text evidence="1">The sequence shown here is derived from an EMBL/GenBank/DDBJ whole genome shotgun (WGS) entry which is preliminary data.</text>
</comment>
<keyword evidence="2" id="KW-1185">Reference proteome</keyword>
<sequence>MPWDRCADPGTPPFSWALERSADHAGVRLCGLKGTVPALTLLSVHFFTRTSRPINYQTLRYVNAQEYSTAQ</sequence>
<reference evidence="1" key="1">
    <citation type="journal article" date="2022" name="bioRxiv">
        <title>Sequencing and chromosome-scale assembly of the giantPleurodeles waltlgenome.</title>
        <authorList>
            <person name="Brown T."/>
            <person name="Elewa A."/>
            <person name="Iarovenko S."/>
            <person name="Subramanian E."/>
            <person name="Araus A.J."/>
            <person name="Petzold A."/>
            <person name="Susuki M."/>
            <person name="Suzuki K.-i.T."/>
            <person name="Hayashi T."/>
            <person name="Toyoda A."/>
            <person name="Oliveira C."/>
            <person name="Osipova E."/>
            <person name="Leigh N.D."/>
            <person name="Simon A."/>
            <person name="Yun M.H."/>
        </authorList>
    </citation>
    <scope>NUCLEOTIDE SEQUENCE</scope>
    <source>
        <strain evidence="1">20211129_DDA</strain>
        <tissue evidence="1">Liver</tissue>
    </source>
</reference>
<accession>A0AAV7M3K1</accession>
<proteinExistence type="predicted"/>